<reference evidence="2 3" key="1">
    <citation type="submission" date="2019-07" db="EMBL/GenBank/DDBJ databases">
        <title>De Novo Assembly of kiwifruit Actinidia rufa.</title>
        <authorList>
            <person name="Sugita-Konishi S."/>
            <person name="Sato K."/>
            <person name="Mori E."/>
            <person name="Abe Y."/>
            <person name="Kisaki G."/>
            <person name="Hamano K."/>
            <person name="Suezawa K."/>
            <person name="Otani M."/>
            <person name="Fukuda T."/>
            <person name="Manabe T."/>
            <person name="Gomi K."/>
            <person name="Tabuchi M."/>
            <person name="Akimitsu K."/>
            <person name="Kataoka I."/>
        </authorList>
    </citation>
    <scope>NUCLEOTIDE SEQUENCE [LARGE SCALE GENOMIC DNA]</scope>
    <source>
        <strain evidence="3">cv. Fuchu</strain>
    </source>
</reference>
<keyword evidence="1" id="KW-0175">Coiled coil</keyword>
<evidence type="ECO:0000256" key="1">
    <source>
        <dbReference type="SAM" id="Coils"/>
    </source>
</evidence>
<dbReference type="EMBL" id="BJWL01000019">
    <property type="protein sequence ID" value="GFZ08190.1"/>
    <property type="molecule type" value="Genomic_DNA"/>
</dbReference>
<sequence>MTQQANARSIWDEMIQPQNVVKELEGWAAKLEIEKQHIAKELRRIKEEHDAALERHEKEVAELKRKDAFFKESAIEGFSSNNYMEIVEKAASTYFNKGFNLCKKQIGLLRPNLNIQDL</sequence>
<comment type="caution">
    <text evidence="2">The sequence shown here is derived from an EMBL/GenBank/DDBJ whole genome shotgun (WGS) entry which is preliminary data.</text>
</comment>
<name>A0A7J0GBM9_9ERIC</name>
<keyword evidence="3" id="KW-1185">Reference proteome</keyword>
<dbReference type="AlphaFoldDB" id="A0A7J0GBM9"/>
<evidence type="ECO:0000313" key="2">
    <source>
        <dbReference type="EMBL" id="GFZ08190.1"/>
    </source>
</evidence>
<proteinExistence type="predicted"/>
<accession>A0A7J0GBM9</accession>
<dbReference type="Proteomes" id="UP000585474">
    <property type="component" value="Unassembled WGS sequence"/>
</dbReference>
<protein>
    <submittedName>
        <fullName evidence="2">Uncharacterized protein</fullName>
    </submittedName>
</protein>
<feature type="coiled-coil region" evidence="1">
    <location>
        <begin position="28"/>
        <end position="73"/>
    </location>
</feature>
<organism evidence="2 3">
    <name type="scientific">Actinidia rufa</name>
    <dbReference type="NCBI Taxonomy" id="165716"/>
    <lineage>
        <taxon>Eukaryota</taxon>
        <taxon>Viridiplantae</taxon>
        <taxon>Streptophyta</taxon>
        <taxon>Embryophyta</taxon>
        <taxon>Tracheophyta</taxon>
        <taxon>Spermatophyta</taxon>
        <taxon>Magnoliopsida</taxon>
        <taxon>eudicotyledons</taxon>
        <taxon>Gunneridae</taxon>
        <taxon>Pentapetalae</taxon>
        <taxon>asterids</taxon>
        <taxon>Ericales</taxon>
        <taxon>Actinidiaceae</taxon>
        <taxon>Actinidia</taxon>
    </lineage>
</organism>
<evidence type="ECO:0000313" key="3">
    <source>
        <dbReference type="Proteomes" id="UP000585474"/>
    </source>
</evidence>
<gene>
    <name evidence="2" type="ORF">Acr_19g0011270</name>
</gene>